<gene>
    <name evidence="8" type="ORF">K6K41_07525</name>
</gene>
<keyword evidence="2" id="KW-0479">Metal-binding</keyword>
<keyword evidence="9" id="KW-1185">Reference proteome</keyword>
<dbReference type="InterPro" id="IPR036264">
    <property type="entry name" value="Bact_exopeptidase_dim_dom"/>
</dbReference>
<dbReference type="Gene3D" id="3.30.70.360">
    <property type="match status" value="1"/>
</dbReference>
<keyword evidence="4" id="KW-0862">Zinc</keyword>
<dbReference type="InterPro" id="IPR050072">
    <property type="entry name" value="Peptidase_M20A"/>
</dbReference>
<evidence type="ECO:0000259" key="7">
    <source>
        <dbReference type="Pfam" id="PF07687"/>
    </source>
</evidence>
<evidence type="ECO:0000313" key="9">
    <source>
        <dbReference type="Proteomes" id="UP000825701"/>
    </source>
</evidence>
<evidence type="ECO:0000256" key="1">
    <source>
        <dbReference type="ARBA" id="ARBA00001947"/>
    </source>
</evidence>
<proteinExistence type="predicted"/>
<evidence type="ECO:0000256" key="3">
    <source>
        <dbReference type="ARBA" id="ARBA00022801"/>
    </source>
</evidence>
<dbReference type="InterPro" id="IPR001261">
    <property type="entry name" value="ArgE/DapE_CS"/>
</dbReference>
<feature type="active site" evidence="5">
    <location>
        <position position="114"/>
    </location>
</feature>
<evidence type="ECO:0000256" key="5">
    <source>
        <dbReference type="PIRSR" id="PIRSR037238-1"/>
    </source>
</evidence>
<keyword evidence="6" id="KW-0732">Signal</keyword>
<dbReference type="Gene3D" id="3.40.630.10">
    <property type="entry name" value="Zn peptidases"/>
    <property type="match status" value="1"/>
</dbReference>
<sequence>MLAMRFIIRPPLVAALCAALLGPAAAEPDKALLDKAEAMKGPTLSLLKTLVDQDSGSTDEAGLSAVAAVVADELKELGAKVEAHRAAAPGKAENLVATVEGTGKARILLMAHMDTVFREGDAAKRPFRIENGRLYGPGVVDDKGGIALGISALKILNEIGFKDFASLTLLLNSSEEIGSPGSRALIEETAKAHDVALNLEPGRPADGLVTFRKGSGRAYVTVKGKSAHAGVAPESGRNAAAELAHQVLQLGGLGDKDKGTSFNFTVLKAGTASNIIPEDAEAIADVRVRTADEFDRVEKDLKEKSQEKAVPDSTVRVRLERNFPPMPKNDRTDALAEKAQAIYGELGRKLTLEGSGGAADSSIAAGAGVPAIDGLGIVGGEIHTPNEYGEEASVAPRLYLLTRLIMETAKAK</sequence>
<evidence type="ECO:0000313" key="8">
    <source>
        <dbReference type="EMBL" id="QZO01330.1"/>
    </source>
</evidence>
<dbReference type="Pfam" id="PF07687">
    <property type="entry name" value="M20_dimer"/>
    <property type="match status" value="1"/>
</dbReference>
<dbReference type="PANTHER" id="PTHR43808:SF10">
    <property type="entry name" value="BLL3749 PROTEIN"/>
    <property type="match status" value="1"/>
</dbReference>
<dbReference type="KEGG" id="cmet:K6K41_07525"/>
<dbReference type="AlphaFoldDB" id="A0A9E6RBJ3"/>
<name>A0A9E6RBJ3_9HYPH</name>
<dbReference type="InterPro" id="IPR017150">
    <property type="entry name" value="Pept_M20_glutamate_carboxypep"/>
</dbReference>
<feature type="signal peptide" evidence="6">
    <location>
        <begin position="1"/>
        <end position="26"/>
    </location>
</feature>
<dbReference type="Pfam" id="PF01546">
    <property type="entry name" value="Peptidase_M20"/>
    <property type="match status" value="1"/>
</dbReference>
<feature type="domain" description="Peptidase M20 dimerisation" evidence="7">
    <location>
        <begin position="212"/>
        <end position="311"/>
    </location>
</feature>
<protein>
    <submittedName>
        <fullName evidence="8">M20/M25/M40 family metallo-hydrolase</fullName>
    </submittedName>
</protein>
<organism evidence="8 9">
    <name type="scientific">Chenggangzhangella methanolivorans</name>
    <dbReference type="NCBI Taxonomy" id="1437009"/>
    <lineage>
        <taxon>Bacteria</taxon>
        <taxon>Pseudomonadati</taxon>
        <taxon>Pseudomonadota</taxon>
        <taxon>Alphaproteobacteria</taxon>
        <taxon>Hyphomicrobiales</taxon>
        <taxon>Methylopilaceae</taxon>
        <taxon>Chenggangzhangella</taxon>
    </lineage>
</organism>
<dbReference type="SUPFAM" id="SSF55031">
    <property type="entry name" value="Bacterial exopeptidase dimerisation domain"/>
    <property type="match status" value="1"/>
</dbReference>
<dbReference type="RefSeq" id="WP_378149511.1">
    <property type="nucleotide sequence ID" value="NZ_JBHRXS010000016.1"/>
</dbReference>
<dbReference type="Proteomes" id="UP000825701">
    <property type="component" value="Chromosome"/>
</dbReference>
<dbReference type="NCBIfam" id="NF004788">
    <property type="entry name" value="PRK06133.1"/>
    <property type="match status" value="1"/>
</dbReference>
<dbReference type="PIRSF" id="PIRSF037238">
    <property type="entry name" value="Carboxypeptidase_G2"/>
    <property type="match status" value="1"/>
</dbReference>
<dbReference type="InterPro" id="IPR011650">
    <property type="entry name" value="Peptidase_M20_dimer"/>
</dbReference>
<dbReference type="InterPro" id="IPR002933">
    <property type="entry name" value="Peptidase_M20"/>
</dbReference>
<feature type="chain" id="PRO_5039155455" evidence="6">
    <location>
        <begin position="27"/>
        <end position="412"/>
    </location>
</feature>
<evidence type="ECO:0000256" key="4">
    <source>
        <dbReference type="ARBA" id="ARBA00022833"/>
    </source>
</evidence>
<dbReference type="PROSITE" id="PS00758">
    <property type="entry name" value="ARGE_DAPE_CPG2_1"/>
    <property type="match status" value="1"/>
</dbReference>
<feature type="active site" description="Proton acceptor" evidence="5">
    <location>
        <position position="175"/>
    </location>
</feature>
<comment type="cofactor">
    <cofactor evidence="1">
        <name>Zn(2+)</name>
        <dbReference type="ChEBI" id="CHEBI:29105"/>
    </cofactor>
</comment>
<dbReference type="GO" id="GO:0046872">
    <property type="term" value="F:metal ion binding"/>
    <property type="evidence" value="ECO:0007669"/>
    <property type="project" value="UniProtKB-KW"/>
</dbReference>
<dbReference type="EMBL" id="CP081869">
    <property type="protein sequence ID" value="QZO01330.1"/>
    <property type="molecule type" value="Genomic_DNA"/>
</dbReference>
<dbReference type="GO" id="GO:0016787">
    <property type="term" value="F:hydrolase activity"/>
    <property type="evidence" value="ECO:0007669"/>
    <property type="project" value="UniProtKB-KW"/>
</dbReference>
<evidence type="ECO:0000256" key="6">
    <source>
        <dbReference type="SAM" id="SignalP"/>
    </source>
</evidence>
<keyword evidence="3" id="KW-0378">Hydrolase</keyword>
<dbReference type="PANTHER" id="PTHR43808">
    <property type="entry name" value="ACETYLORNITHINE DEACETYLASE"/>
    <property type="match status" value="1"/>
</dbReference>
<reference evidence="8" key="1">
    <citation type="submission" date="2021-08" db="EMBL/GenBank/DDBJ databases">
        <authorList>
            <person name="Zhang H."/>
            <person name="Xu M."/>
            <person name="Yu Z."/>
            <person name="Yang L."/>
            <person name="Cai Y."/>
        </authorList>
    </citation>
    <scope>NUCLEOTIDE SEQUENCE</scope>
    <source>
        <strain evidence="8">CHL1</strain>
    </source>
</reference>
<dbReference type="CDD" id="cd03885">
    <property type="entry name" value="M20_CPDG2"/>
    <property type="match status" value="1"/>
</dbReference>
<accession>A0A9E6RBJ3</accession>
<dbReference type="SUPFAM" id="SSF53187">
    <property type="entry name" value="Zn-dependent exopeptidases"/>
    <property type="match status" value="1"/>
</dbReference>
<evidence type="ECO:0000256" key="2">
    <source>
        <dbReference type="ARBA" id="ARBA00022723"/>
    </source>
</evidence>